<reference evidence="2 3" key="2">
    <citation type="journal article" date="2014" name="PLoS ONE">
        <title>Evolution of mitochondria reconstructed from the energy metabolism of living bacteria.</title>
        <authorList>
            <person name="Degli Esposti M."/>
            <person name="Chouaia B."/>
            <person name="Comandatore F."/>
            <person name="Crotti E."/>
            <person name="Sassera D."/>
            <person name="Lievens P.M."/>
            <person name="Daffonchio D."/>
            <person name="Bandi C."/>
        </authorList>
    </citation>
    <scope>NUCLEOTIDE SEQUENCE [LARGE SCALE GENOMIC DNA]</scope>
    <source>
        <strain evidence="2 3">SF2.1</strain>
    </source>
</reference>
<evidence type="ECO:0000313" key="2">
    <source>
        <dbReference type="EMBL" id="CDG38430.1"/>
    </source>
</evidence>
<evidence type="ECO:0000256" key="1">
    <source>
        <dbReference type="SAM" id="SignalP"/>
    </source>
</evidence>
<keyword evidence="1" id="KW-0732">Signal</keyword>
<name>A0A060QBY2_9PROT</name>
<organism evidence="2 3">
    <name type="scientific">Asaia bogorensis</name>
    <dbReference type="NCBI Taxonomy" id="91915"/>
    <lineage>
        <taxon>Bacteria</taxon>
        <taxon>Pseudomonadati</taxon>
        <taxon>Pseudomonadota</taxon>
        <taxon>Alphaproteobacteria</taxon>
        <taxon>Acetobacterales</taxon>
        <taxon>Acetobacteraceae</taxon>
        <taxon>Asaia</taxon>
    </lineage>
</organism>
<dbReference type="EMBL" id="CBLX010000003">
    <property type="protein sequence ID" value="CDG38430.1"/>
    <property type="molecule type" value="Genomic_DNA"/>
</dbReference>
<evidence type="ECO:0000313" key="3">
    <source>
        <dbReference type="Proteomes" id="UP000027583"/>
    </source>
</evidence>
<dbReference type="AlphaFoldDB" id="A0A060QBY2"/>
<feature type="signal peptide" evidence="1">
    <location>
        <begin position="1"/>
        <end position="26"/>
    </location>
</feature>
<comment type="caution">
    <text evidence="2">The sequence shown here is derived from an EMBL/GenBank/DDBJ whole genome shotgun (WGS) entry which is preliminary data.</text>
</comment>
<feature type="chain" id="PRO_5001585812" evidence="1">
    <location>
        <begin position="27"/>
        <end position="177"/>
    </location>
</feature>
<proteinExistence type="predicted"/>
<sequence>MGMMKMHLTKLAALGFALAVSPSLVATNALAQNAPAGAQSQQSIPPEMRQDIEAGLGYPLPADFMPRAAQTVQALQAANIRPPNSTQMSLRATIAQMQAIPGLPAILSAHGFTPETFVMGMTAFGMTVAATNGQPLPAGLPAPNPANVALFHAHPDQVTALMQAMGTPPGQMQGQDN</sequence>
<reference evidence="2 3" key="1">
    <citation type="journal article" date="2014" name="Genome Biol. Evol.">
        <title>Acetic acid bacteria genomes reveal functional traits for adaptation to life in insect guts.</title>
        <authorList>
            <person name="Chouaia B."/>
            <person name="Gaiarsa S."/>
            <person name="Crotti E."/>
            <person name="Comandatore F."/>
            <person name="Degli Esposti M."/>
            <person name="Ricci I."/>
            <person name="Alma A."/>
            <person name="Favia G."/>
            <person name="Bandi C."/>
            <person name="Daffonchio D."/>
        </authorList>
    </citation>
    <scope>NUCLEOTIDE SEQUENCE [LARGE SCALE GENOMIC DNA]</scope>
    <source>
        <strain evidence="2 3">SF2.1</strain>
    </source>
</reference>
<accession>A0A060QBY2</accession>
<gene>
    <name evidence="2" type="ORF">ASAP_0385</name>
</gene>
<dbReference type="Proteomes" id="UP000027583">
    <property type="component" value="Unassembled WGS sequence"/>
</dbReference>
<protein>
    <submittedName>
        <fullName evidence="2">Uncharacterized protein</fullName>
    </submittedName>
</protein>